<dbReference type="GO" id="GO:0016020">
    <property type="term" value="C:membrane"/>
    <property type="evidence" value="ECO:0007669"/>
    <property type="project" value="UniProtKB-SubCell"/>
</dbReference>
<dbReference type="InterPro" id="IPR051598">
    <property type="entry name" value="TSUP/Inactive_protease-like"/>
</dbReference>
<keyword evidence="4 5" id="KW-0472">Membrane</keyword>
<evidence type="ECO:0000313" key="6">
    <source>
        <dbReference type="EMBL" id="CAK7932768.1"/>
    </source>
</evidence>
<keyword evidence="2 5" id="KW-0812">Transmembrane</keyword>
<dbReference type="PANTHER" id="PTHR43701">
    <property type="entry name" value="MEMBRANE TRANSPORTER PROTEIN MJ0441-RELATED"/>
    <property type="match status" value="1"/>
</dbReference>
<dbReference type="EMBL" id="CAKLBY020000192">
    <property type="protein sequence ID" value="CAK7932768.1"/>
    <property type="molecule type" value="Genomic_DNA"/>
</dbReference>
<feature type="transmembrane region" description="Helical" evidence="5">
    <location>
        <begin position="137"/>
        <end position="154"/>
    </location>
</feature>
<reference evidence="6" key="1">
    <citation type="submission" date="2024-01" db="EMBL/GenBank/DDBJ databases">
        <authorList>
            <person name="Webb A."/>
        </authorList>
    </citation>
    <scope>NUCLEOTIDE SEQUENCE</scope>
    <source>
        <strain evidence="6">Pm1</strain>
    </source>
</reference>
<evidence type="ECO:0000256" key="1">
    <source>
        <dbReference type="ARBA" id="ARBA00004141"/>
    </source>
</evidence>
<sequence>MLARTLCRSSQQHHASLHRIAHHRVLCSVHKKPIVSTAIPLKVGIAAGSLAGIVSGLTGVGGGIILIPALAKFTSLSQQVINGTSIGAVAIAASVGASNYIQSGACNVPLALATTIPAIIATKYGVRTAHQLSSKKLSLLVGSAMLACSPLIFLKNSSLMPKWSDGQDPLDLQFVVPQQKDLEKARTMSEKGAVDPSGPATSTTVSDQYVERVQANWKGFAAVNVKYVFAGAVSGFISGLCGLGGGLLITSYLTAASDMPQATIIGTSLLSVVPTAASSTIFNLRAKSVHLPTAARIGGSLAVAVYCTSKYVTLDVPEDVLRGVLGTTLGAAAFVMMRRAI</sequence>
<dbReference type="PANTHER" id="PTHR43701:SF2">
    <property type="entry name" value="MEMBRANE TRANSPORTER PROTEIN YJNA-RELATED"/>
    <property type="match status" value="1"/>
</dbReference>
<evidence type="ECO:0000256" key="2">
    <source>
        <dbReference type="ARBA" id="ARBA00022692"/>
    </source>
</evidence>
<name>A0AAV1UGH5_9STRA</name>
<evidence type="ECO:0000256" key="5">
    <source>
        <dbReference type="SAM" id="Phobius"/>
    </source>
</evidence>
<feature type="transmembrane region" description="Helical" evidence="5">
    <location>
        <begin position="80"/>
        <end position="101"/>
    </location>
</feature>
<organism evidence="6 7">
    <name type="scientific">Peronospora matthiolae</name>
    <dbReference type="NCBI Taxonomy" id="2874970"/>
    <lineage>
        <taxon>Eukaryota</taxon>
        <taxon>Sar</taxon>
        <taxon>Stramenopiles</taxon>
        <taxon>Oomycota</taxon>
        <taxon>Peronosporomycetes</taxon>
        <taxon>Peronosporales</taxon>
        <taxon>Peronosporaceae</taxon>
        <taxon>Peronospora</taxon>
    </lineage>
</organism>
<gene>
    <name evidence="6" type="ORF">PM001_LOCUS17918</name>
</gene>
<evidence type="ECO:0000313" key="7">
    <source>
        <dbReference type="Proteomes" id="UP001162060"/>
    </source>
</evidence>
<dbReference type="Proteomes" id="UP001162060">
    <property type="component" value="Unassembled WGS sequence"/>
</dbReference>
<dbReference type="InterPro" id="IPR002781">
    <property type="entry name" value="TM_pro_TauE-like"/>
</dbReference>
<feature type="transmembrane region" description="Helical" evidence="5">
    <location>
        <begin position="107"/>
        <end position="125"/>
    </location>
</feature>
<evidence type="ECO:0000256" key="3">
    <source>
        <dbReference type="ARBA" id="ARBA00022989"/>
    </source>
</evidence>
<feature type="transmembrane region" description="Helical" evidence="5">
    <location>
        <begin position="227"/>
        <end position="250"/>
    </location>
</feature>
<dbReference type="Pfam" id="PF01925">
    <property type="entry name" value="TauE"/>
    <property type="match status" value="2"/>
</dbReference>
<protein>
    <submittedName>
        <fullName evidence="6">Uncharacterized protein</fullName>
    </submittedName>
</protein>
<keyword evidence="3 5" id="KW-1133">Transmembrane helix</keyword>
<dbReference type="AlphaFoldDB" id="A0AAV1UGH5"/>
<comment type="subcellular location">
    <subcellularLocation>
        <location evidence="1">Membrane</location>
        <topology evidence="1">Multi-pass membrane protein</topology>
    </subcellularLocation>
</comment>
<evidence type="ECO:0000256" key="4">
    <source>
        <dbReference type="ARBA" id="ARBA00023136"/>
    </source>
</evidence>
<proteinExistence type="predicted"/>
<comment type="caution">
    <text evidence="6">The sequence shown here is derived from an EMBL/GenBank/DDBJ whole genome shotgun (WGS) entry which is preliminary data.</text>
</comment>
<feature type="transmembrane region" description="Helical" evidence="5">
    <location>
        <begin position="262"/>
        <end position="282"/>
    </location>
</feature>
<accession>A0AAV1UGH5</accession>
<feature type="transmembrane region" description="Helical" evidence="5">
    <location>
        <begin position="45"/>
        <end position="68"/>
    </location>
</feature>